<feature type="region of interest" description="Disordered" evidence="10">
    <location>
        <begin position="118"/>
        <end position="142"/>
    </location>
</feature>
<feature type="compositionally biased region" description="Polar residues" evidence="10">
    <location>
        <begin position="243"/>
        <end position="254"/>
    </location>
</feature>
<dbReference type="SMART" id="SM00429">
    <property type="entry name" value="IPT"/>
    <property type="match status" value="1"/>
</dbReference>
<feature type="region of interest" description="Disordered" evidence="10">
    <location>
        <begin position="177"/>
        <end position="254"/>
    </location>
</feature>
<dbReference type="InterPro" id="IPR014756">
    <property type="entry name" value="Ig_E-set"/>
</dbReference>
<evidence type="ECO:0000313" key="12">
    <source>
        <dbReference type="Proteomes" id="UP000504632"/>
    </source>
</evidence>
<protein>
    <submittedName>
        <fullName evidence="13">Nuclear factor of activated T-cells, cytoplasmic 3</fullName>
    </submittedName>
</protein>
<dbReference type="PANTHER" id="PTHR12533:SF6">
    <property type="entry name" value="NUCLEAR FACTOR OF ACTIVATED T-CELLS, CYTOPLASMIC 3"/>
    <property type="match status" value="1"/>
</dbReference>
<evidence type="ECO:0000256" key="10">
    <source>
        <dbReference type="SAM" id="MobiDB-lite"/>
    </source>
</evidence>
<accession>A0A6J2WP52</accession>
<dbReference type="InterPro" id="IPR008366">
    <property type="entry name" value="NFAT"/>
</dbReference>
<keyword evidence="12" id="KW-1185">Reference proteome</keyword>
<dbReference type="SUPFAM" id="SSF49417">
    <property type="entry name" value="p53-like transcription factors"/>
    <property type="match status" value="1"/>
</dbReference>
<evidence type="ECO:0000256" key="7">
    <source>
        <dbReference type="ARBA" id="ARBA00023125"/>
    </source>
</evidence>
<keyword evidence="7" id="KW-0238">DNA-binding</keyword>
<proteinExistence type="predicted"/>
<evidence type="ECO:0000256" key="8">
    <source>
        <dbReference type="ARBA" id="ARBA00023163"/>
    </source>
</evidence>
<feature type="region of interest" description="Disordered" evidence="10">
    <location>
        <begin position="748"/>
        <end position="786"/>
    </location>
</feature>
<dbReference type="Gene3D" id="2.60.40.340">
    <property type="entry name" value="Rel homology domain (RHD), DNA-binding domain"/>
    <property type="match status" value="1"/>
</dbReference>
<dbReference type="GO" id="GO:0000978">
    <property type="term" value="F:RNA polymerase II cis-regulatory region sequence-specific DNA binding"/>
    <property type="evidence" value="ECO:0007669"/>
    <property type="project" value="TreeGrafter"/>
</dbReference>
<evidence type="ECO:0000256" key="5">
    <source>
        <dbReference type="ARBA" id="ARBA00022737"/>
    </source>
</evidence>
<dbReference type="GO" id="GO:0005667">
    <property type="term" value="C:transcription regulator complex"/>
    <property type="evidence" value="ECO:0007669"/>
    <property type="project" value="TreeGrafter"/>
</dbReference>
<dbReference type="GO" id="GO:0000981">
    <property type="term" value="F:DNA-binding transcription factor activity, RNA polymerase II-specific"/>
    <property type="evidence" value="ECO:0007669"/>
    <property type="project" value="TreeGrafter"/>
</dbReference>
<keyword evidence="4" id="KW-0597">Phosphoprotein</keyword>
<feature type="domain" description="RHD" evidence="11">
    <location>
        <begin position="357"/>
        <end position="538"/>
    </location>
</feature>
<feature type="compositionally biased region" description="Low complexity" evidence="10">
    <location>
        <begin position="199"/>
        <end position="215"/>
    </location>
</feature>
<dbReference type="GO" id="GO:0009653">
    <property type="term" value="P:anatomical structure morphogenesis"/>
    <property type="evidence" value="ECO:0007669"/>
    <property type="project" value="UniProtKB-ARBA"/>
</dbReference>
<evidence type="ECO:0000259" key="11">
    <source>
        <dbReference type="PROSITE" id="PS50254"/>
    </source>
</evidence>
<dbReference type="InterPro" id="IPR013783">
    <property type="entry name" value="Ig-like_fold"/>
</dbReference>
<feature type="compositionally biased region" description="Low complexity" evidence="10">
    <location>
        <begin position="126"/>
        <end position="140"/>
    </location>
</feature>
<feature type="region of interest" description="Disordered" evidence="10">
    <location>
        <begin position="816"/>
        <end position="897"/>
    </location>
</feature>
<dbReference type="GO" id="GO:0060429">
    <property type="term" value="P:epithelium development"/>
    <property type="evidence" value="ECO:0007669"/>
    <property type="project" value="UniProtKB-ARBA"/>
</dbReference>
<dbReference type="InterPro" id="IPR002909">
    <property type="entry name" value="IPT_dom"/>
</dbReference>
<dbReference type="OrthoDB" id="5346094at2759"/>
<dbReference type="InterPro" id="IPR011539">
    <property type="entry name" value="RHD_DNA_bind_dom"/>
</dbReference>
<dbReference type="Proteomes" id="UP000504632">
    <property type="component" value="Chromosome 13"/>
</dbReference>
<dbReference type="AlphaFoldDB" id="A0A6J2WP52"/>
<evidence type="ECO:0000256" key="3">
    <source>
        <dbReference type="ARBA" id="ARBA00022490"/>
    </source>
</evidence>
<dbReference type="CTD" id="566869"/>
<dbReference type="GO" id="GO:0005737">
    <property type="term" value="C:cytoplasm"/>
    <property type="evidence" value="ECO:0007669"/>
    <property type="project" value="UniProtKB-SubCell"/>
</dbReference>
<dbReference type="FunFam" id="2.60.40.10:FF:000040">
    <property type="entry name" value="Nuclear factor of activated T-cells, cytoplasmic, calcineurin-dependent 2"/>
    <property type="match status" value="1"/>
</dbReference>
<comment type="subcellular location">
    <subcellularLocation>
        <location evidence="2">Cytoplasm</location>
    </subcellularLocation>
    <subcellularLocation>
        <location evidence="1">Nucleus</location>
    </subcellularLocation>
</comment>
<keyword evidence="8" id="KW-0804">Transcription</keyword>
<gene>
    <name evidence="13" type="primary">nfatc3b</name>
</gene>
<dbReference type="GO" id="GO:0033173">
    <property type="term" value="P:calcineurin-NFAT signaling cascade"/>
    <property type="evidence" value="ECO:0007669"/>
    <property type="project" value="TreeGrafter"/>
</dbReference>
<dbReference type="PROSITE" id="PS50254">
    <property type="entry name" value="REL_2"/>
    <property type="match status" value="1"/>
</dbReference>
<dbReference type="InParanoid" id="A0A6J2WP52"/>
<evidence type="ECO:0000256" key="4">
    <source>
        <dbReference type="ARBA" id="ARBA00022553"/>
    </source>
</evidence>
<dbReference type="GO" id="GO:0007399">
    <property type="term" value="P:nervous system development"/>
    <property type="evidence" value="ECO:0007669"/>
    <property type="project" value="UniProtKB-ARBA"/>
</dbReference>
<feature type="compositionally biased region" description="Low complexity" evidence="10">
    <location>
        <begin position="878"/>
        <end position="889"/>
    </location>
</feature>
<evidence type="ECO:0000256" key="2">
    <source>
        <dbReference type="ARBA" id="ARBA00004496"/>
    </source>
</evidence>
<dbReference type="Pfam" id="PF00554">
    <property type="entry name" value="RHD_DNA_bind"/>
    <property type="match status" value="1"/>
</dbReference>
<dbReference type="GeneID" id="115826669"/>
<keyword evidence="5" id="KW-0677">Repeat</keyword>
<evidence type="ECO:0000313" key="13">
    <source>
        <dbReference type="RefSeq" id="XP_030646414.1"/>
    </source>
</evidence>
<dbReference type="RefSeq" id="XP_030646414.1">
    <property type="nucleotide sequence ID" value="XM_030790554.1"/>
</dbReference>
<keyword evidence="9" id="KW-0539">Nucleus</keyword>
<dbReference type="InterPro" id="IPR008967">
    <property type="entry name" value="p53-like_TF_DNA-bd_sf"/>
</dbReference>
<dbReference type="InterPro" id="IPR032397">
    <property type="entry name" value="RHD_dimer"/>
</dbReference>
<dbReference type="GO" id="GO:0005634">
    <property type="term" value="C:nucleus"/>
    <property type="evidence" value="ECO:0007669"/>
    <property type="project" value="UniProtKB-SubCell"/>
</dbReference>
<dbReference type="InterPro" id="IPR037059">
    <property type="entry name" value="RHD_DNA_bind_dom_sf"/>
</dbReference>
<sequence length="981" mass="106363">MESPSRVFDCPSIQITSSPANCHQDLGVHQQEACPAGAEGNGGSALAKDQLYLSLEAPYRDTSSLSPCSPCSSLSSRSWFSDASSCESFSHVYDDVEAELNEAAARVRLVSPYVSPLGSPLPSPLASPQASPQVSPIVSPFGSPSYAQQATYGEDPWYRFQQQQQQQQQHALFAQSLSPHQSPYQSPRTSVTEETWLNPRTHSSSSRPSSRPTSPCGKRRHSSAEVMLGSSSPHLSPVPTPTHSPQGSFTEESWMSNPTSIFAPFQPCASETDVPVKTRRTYQPYQNQNFTPLLPGQADLAQEDHGVGSAAAPLDTALEGSLAGIKKEDVVEHFLSVPTHFSWTKPKQVHNPIYRASALPSLDCLLPSQFGQCELHIEVQPKPHHRAHYETEGSRGAIKSPSGGHPMVKLIGYNEKPVNLQLFIGTADERHVRPHAFYQVHRITGKTVTTASQEMIIASTKVLEIPLLPENNMSASIDCAGILKLRNSDIELRKGETDIGRKNTRVRIVFRVHIPQANGNVLSLQTASVPIECSQRSALELPQIQKFSPVSSTVNGGEEMLITGPNINSESKVIFLEKSPDGRTQWEIDAKPVHEKCKDMSIVVKIPPYHKRVITAPAQVYFYVSNGKRKRSPAQRFTYLSGVKLQPAEFGQEKDLTSRDPLDSQSTHSLHGHYAAEFQSLSDQNLPLEQWLFDGGPGFGASSAQLSYSPVSSSPLNQPVLPGRDFNAGPALYHTLNPRAVESIKPSYLDSQPKSHHNGGPSLPVNSASLQNPKSMSFPSGEAVSRPDVSYNGSPVVLSGSFSSSSGGLQINRESVHKHSRDFQVPPGSGSEHQLQSHQDLHGTRHKPSTAAPFLPVDPGKFPQPSSSAQVPPLSHQSPARESPSASSPAGGGLVDLQLTRSPPVQAAGTSIASLSPETSLDQSLEAKKLDIKQEPDEDKELAFQSIGLQDITLDDVSEIIVRDLFQSPDPHDSAEGQSKP</sequence>
<keyword evidence="6" id="KW-0805">Transcription regulation</keyword>
<dbReference type="FunFam" id="2.60.40.340:FF:000001">
    <property type="entry name" value="Nuclear factor of activated T-cells, cytoplasmic, calcineurin-dependent 2"/>
    <property type="match status" value="1"/>
</dbReference>
<evidence type="ECO:0000256" key="1">
    <source>
        <dbReference type="ARBA" id="ARBA00004123"/>
    </source>
</evidence>
<organism evidence="12 13">
    <name type="scientific">Chanos chanos</name>
    <name type="common">Milkfish</name>
    <name type="synonym">Mugil chanos</name>
    <dbReference type="NCBI Taxonomy" id="29144"/>
    <lineage>
        <taxon>Eukaryota</taxon>
        <taxon>Metazoa</taxon>
        <taxon>Chordata</taxon>
        <taxon>Craniata</taxon>
        <taxon>Vertebrata</taxon>
        <taxon>Euteleostomi</taxon>
        <taxon>Actinopterygii</taxon>
        <taxon>Neopterygii</taxon>
        <taxon>Teleostei</taxon>
        <taxon>Ostariophysi</taxon>
        <taxon>Gonorynchiformes</taxon>
        <taxon>Chanidae</taxon>
        <taxon>Chanos</taxon>
    </lineage>
</organism>
<dbReference type="PRINTS" id="PR01789">
    <property type="entry name" value="NUCFACTORATC"/>
</dbReference>
<name>A0A6J2WP52_CHACN</name>
<dbReference type="Gene3D" id="2.60.40.10">
    <property type="entry name" value="Immunoglobulins"/>
    <property type="match status" value="1"/>
</dbReference>
<reference evidence="13" key="1">
    <citation type="submission" date="2025-08" db="UniProtKB">
        <authorList>
            <consortium name="RefSeq"/>
        </authorList>
    </citation>
    <scope>IDENTIFICATION</scope>
</reference>
<feature type="compositionally biased region" description="Polar residues" evidence="10">
    <location>
        <begin position="177"/>
        <end position="195"/>
    </location>
</feature>
<evidence type="ECO:0000256" key="6">
    <source>
        <dbReference type="ARBA" id="ARBA00023015"/>
    </source>
</evidence>
<dbReference type="PANTHER" id="PTHR12533">
    <property type="entry name" value="NFAT"/>
    <property type="match status" value="1"/>
</dbReference>
<feature type="compositionally biased region" description="Polar residues" evidence="10">
    <location>
        <begin position="764"/>
        <end position="778"/>
    </location>
</feature>
<dbReference type="Pfam" id="PF16179">
    <property type="entry name" value="RHD_dimer"/>
    <property type="match status" value="1"/>
</dbReference>
<keyword evidence="3" id="KW-0963">Cytoplasm</keyword>
<dbReference type="SUPFAM" id="SSF81296">
    <property type="entry name" value="E set domains"/>
    <property type="match status" value="1"/>
</dbReference>
<evidence type="ECO:0000256" key="9">
    <source>
        <dbReference type="ARBA" id="ARBA00023242"/>
    </source>
</evidence>